<gene>
    <name evidence="1" type="ORF">SDC9_85593</name>
</gene>
<sequence length="64" mass="6847">MDWHENRLLGLALDEHRYSGALDGRASSTAFTTSVGGAGAMLDFDAPMGRTKSFRAVLTSACVR</sequence>
<name>A0A644ZDM3_9ZZZZ</name>
<accession>A0A644ZDM3</accession>
<protein>
    <submittedName>
        <fullName evidence="1">Uncharacterized protein</fullName>
    </submittedName>
</protein>
<evidence type="ECO:0000313" key="1">
    <source>
        <dbReference type="EMBL" id="MPM38962.1"/>
    </source>
</evidence>
<dbReference type="AlphaFoldDB" id="A0A644ZDM3"/>
<organism evidence="1">
    <name type="scientific">bioreactor metagenome</name>
    <dbReference type="NCBI Taxonomy" id="1076179"/>
    <lineage>
        <taxon>unclassified sequences</taxon>
        <taxon>metagenomes</taxon>
        <taxon>ecological metagenomes</taxon>
    </lineage>
</organism>
<comment type="caution">
    <text evidence="1">The sequence shown here is derived from an EMBL/GenBank/DDBJ whole genome shotgun (WGS) entry which is preliminary data.</text>
</comment>
<dbReference type="EMBL" id="VSSQ01008475">
    <property type="protein sequence ID" value="MPM38962.1"/>
    <property type="molecule type" value="Genomic_DNA"/>
</dbReference>
<proteinExistence type="predicted"/>
<reference evidence="1" key="1">
    <citation type="submission" date="2019-08" db="EMBL/GenBank/DDBJ databases">
        <authorList>
            <person name="Kucharzyk K."/>
            <person name="Murdoch R.W."/>
            <person name="Higgins S."/>
            <person name="Loffler F."/>
        </authorList>
    </citation>
    <scope>NUCLEOTIDE SEQUENCE</scope>
</reference>